<name>A0A937DIQ2_9BACT</name>
<dbReference type="InterPro" id="IPR000600">
    <property type="entry name" value="ROK"/>
</dbReference>
<dbReference type="CDD" id="cd24058">
    <property type="entry name" value="ASKHA_NBD_ROK_PPGK"/>
    <property type="match status" value="1"/>
</dbReference>
<dbReference type="InterPro" id="IPR043129">
    <property type="entry name" value="ATPase_NBD"/>
</dbReference>
<dbReference type="NCBIfam" id="NF045942">
    <property type="entry name" value="PolPhglucPhase"/>
    <property type="match status" value="1"/>
</dbReference>
<dbReference type="RefSeq" id="WP_201917962.1">
    <property type="nucleotide sequence ID" value="NZ_JAERQG010000001.1"/>
</dbReference>
<dbReference type="Proteomes" id="UP000642920">
    <property type="component" value="Unassembled WGS sequence"/>
</dbReference>
<dbReference type="EMBL" id="JAERQG010000001">
    <property type="protein sequence ID" value="MBL0764421.1"/>
    <property type="molecule type" value="Genomic_DNA"/>
</dbReference>
<organism evidence="1 2">
    <name type="scientific">Marivirga atlantica</name>
    <dbReference type="NCBI Taxonomy" id="1548457"/>
    <lineage>
        <taxon>Bacteria</taxon>
        <taxon>Pseudomonadati</taxon>
        <taxon>Bacteroidota</taxon>
        <taxon>Cytophagia</taxon>
        <taxon>Cytophagales</taxon>
        <taxon>Marivirgaceae</taxon>
        <taxon>Marivirga</taxon>
    </lineage>
</organism>
<keyword evidence="2" id="KW-1185">Reference proteome</keyword>
<dbReference type="AlphaFoldDB" id="A0A937DIQ2"/>
<protein>
    <submittedName>
        <fullName evidence="1">ROK family protein</fullName>
    </submittedName>
</protein>
<evidence type="ECO:0000313" key="1">
    <source>
        <dbReference type="EMBL" id="MBL0764421.1"/>
    </source>
</evidence>
<evidence type="ECO:0000313" key="2">
    <source>
        <dbReference type="Proteomes" id="UP000642920"/>
    </source>
</evidence>
<dbReference type="PANTHER" id="PTHR18964:SF146">
    <property type="entry name" value="POLYPHOSPHATE GLUCOKINASE"/>
    <property type="match status" value="1"/>
</dbReference>
<dbReference type="PANTHER" id="PTHR18964">
    <property type="entry name" value="ROK (REPRESSOR, ORF, KINASE) FAMILY"/>
    <property type="match status" value="1"/>
</dbReference>
<dbReference type="Gene3D" id="3.30.420.40">
    <property type="match status" value="2"/>
</dbReference>
<reference evidence="1" key="1">
    <citation type="submission" date="2021-01" db="EMBL/GenBank/DDBJ databases">
        <title>Marivirga sp. nov., isolated from intertidal surface sediments.</title>
        <authorList>
            <person name="Zhang M."/>
        </authorList>
    </citation>
    <scope>NUCLEOTIDE SEQUENCE</scope>
    <source>
        <strain evidence="1">SM1354</strain>
    </source>
</reference>
<gene>
    <name evidence="1" type="ORF">JKP34_04095</name>
</gene>
<sequence>MEVLGIDIGGSGMKASIVDLDKGEFVVDRKRIDTPKPATPQAMTKVVKKLQEHFDWKGKIGVGFPAAIVNGVVKTASNIDTSWIGKDVNDLFSQATGCEVNVMNDVDVTGIAEMNYGAGKDYMGSVLTVAVGTGIGTSLFYKGLLFPNTELGHLSLSGKIAEDYAANSIRKQEDLSWKKWAKRLNKYLLELDKLFWPELIILGGGVSKRFDEYQKHFDSELNVVPAQLKNHAGVIGAASQFKF</sequence>
<accession>A0A937DIQ2</accession>
<proteinExistence type="predicted"/>
<dbReference type="SUPFAM" id="SSF53067">
    <property type="entry name" value="Actin-like ATPase domain"/>
    <property type="match status" value="1"/>
</dbReference>
<comment type="caution">
    <text evidence="1">The sequence shown here is derived from an EMBL/GenBank/DDBJ whole genome shotgun (WGS) entry which is preliminary data.</text>
</comment>
<dbReference type="Pfam" id="PF00480">
    <property type="entry name" value="ROK"/>
    <property type="match status" value="1"/>
</dbReference>